<evidence type="ECO:0000256" key="1">
    <source>
        <dbReference type="ARBA" id="ARBA00008558"/>
    </source>
</evidence>
<sequence length="405" mass="44122">MTLDASAFTTAFLPRWLDRVTDDENGGLLEWLDDEGQPDIEGPRTTLAQARCAFVLSHLYLATGVPRLKDGAIHAWRFLDSHLRDADDGYRAAVAADGAPMDDAASATRRSYDHSFVLLALVTLEKAVPGTVPPDRVPSLWAFVETLTDPATGALWEDDAMERDGAGPGMRRGQNPQMHMLEAVLQAYEMTGDPVWLDRATGYVTLARDHLVDPDTGAIREWVGADMGPLAGADGGRREPGHQFEWAWLLHRYAELGGEVQVAGMADAMIGFAEAHGLRRDGPMAGAPFDALDPAGAVREDTHLLWPITEAGKYYSARHLATGDSGAAETANALCRLMFDRYFPAGPAPRWHNKLDGRGTPIQPIALSRLVYHVALFLTEGARAGLWSLAGTESPDTIMHREEFT</sequence>
<keyword evidence="4" id="KW-1185">Reference proteome</keyword>
<organism evidence="3 4">
    <name type="scientific">Palleronia pelagia</name>
    <dbReference type="NCBI Taxonomy" id="387096"/>
    <lineage>
        <taxon>Bacteria</taxon>
        <taxon>Pseudomonadati</taxon>
        <taxon>Pseudomonadota</taxon>
        <taxon>Alphaproteobacteria</taxon>
        <taxon>Rhodobacterales</taxon>
        <taxon>Roseobacteraceae</taxon>
        <taxon>Palleronia</taxon>
    </lineage>
</organism>
<dbReference type="InterPro" id="IPR012341">
    <property type="entry name" value="6hp_glycosidase-like_sf"/>
</dbReference>
<dbReference type="InterPro" id="IPR008928">
    <property type="entry name" value="6-hairpin_glycosidase_sf"/>
</dbReference>
<reference evidence="4" key="1">
    <citation type="submission" date="2016-10" db="EMBL/GenBank/DDBJ databases">
        <authorList>
            <person name="Varghese N."/>
            <person name="Submissions S."/>
        </authorList>
    </citation>
    <scope>NUCLEOTIDE SEQUENCE [LARGE SCALE GENOMIC DNA]</scope>
    <source>
        <strain evidence="4">DSM 26893</strain>
    </source>
</reference>
<proteinExistence type="inferred from homology"/>
<comment type="similarity">
    <text evidence="1">Belongs to the N-acylglucosamine 2-epimerase family.</text>
</comment>
<dbReference type="SUPFAM" id="SSF48208">
    <property type="entry name" value="Six-hairpin glycosidases"/>
    <property type="match status" value="1"/>
</dbReference>
<dbReference type="RefSeq" id="WP_175481656.1">
    <property type="nucleotide sequence ID" value="NZ_FOCM01000002.1"/>
</dbReference>
<name>A0A1H8CU28_9RHOB</name>
<dbReference type="GO" id="GO:0016853">
    <property type="term" value="F:isomerase activity"/>
    <property type="evidence" value="ECO:0007669"/>
    <property type="project" value="UniProtKB-KW"/>
</dbReference>
<dbReference type="Proteomes" id="UP000199372">
    <property type="component" value="Unassembled WGS sequence"/>
</dbReference>
<protein>
    <submittedName>
        <fullName evidence="3">Mannose-6-phosphate isomerase</fullName>
    </submittedName>
</protein>
<gene>
    <name evidence="3" type="ORF">SAMN04488011_10278</name>
</gene>
<dbReference type="Pfam" id="PF07221">
    <property type="entry name" value="GlcNAc_2-epim"/>
    <property type="match status" value="1"/>
</dbReference>
<dbReference type="EMBL" id="FOCM01000002">
    <property type="protein sequence ID" value="SEM98643.1"/>
    <property type="molecule type" value="Genomic_DNA"/>
</dbReference>
<dbReference type="AlphaFoldDB" id="A0A1H8CU28"/>
<evidence type="ECO:0000313" key="4">
    <source>
        <dbReference type="Proteomes" id="UP000199372"/>
    </source>
</evidence>
<dbReference type="InterPro" id="IPR010819">
    <property type="entry name" value="AGE/CE"/>
</dbReference>
<evidence type="ECO:0000313" key="3">
    <source>
        <dbReference type="EMBL" id="SEM98643.1"/>
    </source>
</evidence>
<evidence type="ECO:0000256" key="2">
    <source>
        <dbReference type="ARBA" id="ARBA00023235"/>
    </source>
</evidence>
<dbReference type="Gene3D" id="1.50.10.10">
    <property type="match status" value="1"/>
</dbReference>
<dbReference type="GO" id="GO:0005975">
    <property type="term" value="P:carbohydrate metabolic process"/>
    <property type="evidence" value="ECO:0007669"/>
    <property type="project" value="InterPro"/>
</dbReference>
<accession>A0A1H8CU28</accession>
<dbReference type="PANTHER" id="PTHR15108">
    <property type="entry name" value="N-ACYLGLUCOSAMINE-2-EPIMERASE"/>
    <property type="match status" value="1"/>
</dbReference>
<keyword evidence="2 3" id="KW-0413">Isomerase</keyword>